<dbReference type="CDD" id="cd01949">
    <property type="entry name" value="GGDEF"/>
    <property type="match status" value="1"/>
</dbReference>
<dbReference type="InterPro" id="IPR029787">
    <property type="entry name" value="Nucleotide_cyclase"/>
</dbReference>
<dbReference type="NCBIfam" id="TIGR00254">
    <property type="entry name" value="GGDEF"/>
    <property type="match status" value="1"/>
</dbReference>
<dbReference type="PROSITE" id="PS50887">
    <property type="entry name" value="GGDEF"/>
    <property type="match status" value="1"/>
</dbReference>
<dbReference type="Gene3D" id="3.30.70.270">
    <property type="match status" value="1"/>
</dbReference>
<dbReference type="AlphaFoldDB" id="A0A395LH90"/>
<feature type="domain" description="GGDEF" evidence="4">
    <location>
        <begin position="279"/>
        <end position="409"/>
    </location>
</feature>
<name>A0A395LH90_9SPHN</name>
<protein>
    <recommendedName>
        <fullName evidence="1">diguanylate cyclase</fullName>
        <ecNumber evidence="1">2.7.7.65</ecNumber>
    </recommendedName>
</protein>
<evidence type="ECO:0000313" key="6">
    <source>
        <dbReference type="Proteomes" id="UP000254101"/>
    </source>
</evidence>
<proteinExistence type="predicted"/>
<keyword evidence="6" id="KW-1185">Reference proteome</keyword>
<sequence>MVPTSVLEGRTGLKLVTLLQRALRIMLVIALIACGAAITQDDQLRTVAVVFGGLLIVLAIAASIVSDKLKVIQVRSYKNHVDGINRTHEQIEELFAMTDTLQAADSNADAAQVLRATSRKLLPGCGTALYVFNNSRDRLDLVGSWDMPESYEPTESLTPANCWALKRGKDHLNNPAEQSLCCSHYIGEVASIEVPMMARGQVFGLLVLTDRGGNCENVDRAQRIARALADSTSLALSNISLREQLRTQSLRDPMTGLYNRRYMEDTLDRFISLAQRQDQPTSVLMIDLDNFKALNDNHGHAKGDAVLKDVAAQIVGALRPSDVVCRYGGEELLVILPDCGIDDAMMRAEQVRARIELLSDQHGCSVAASIGVASLPDTAKSSTDLLSASDAALYEAKAAGKNQVHAAPPLAKKKQVMEPVAARLVVS</sequence>
<dbReference type="GO" id="GO:1902201">
    <property type="term" value="P:negative regulation of bacterial-type flagellum-dependent cell motility"/>
    <property type="evidence" value="ECO:0007669"/>
    <property type="project" value="TreeGrafter"/>
</dbReference>
<dbReference type="PANTHER" id="PTHR45138">
    <property type="entry name" value="REGULATORY COMPONENTS OF SENSORY TRANSDUCTION SYSTEM"/>
    <property type="match status" value="1"/>
</dbReference>
<evidence type="ECO:0000259" key="4">
    <source>
        <dbReference type="PROSITE" id="PS50887"/>
    </source>
</evidence>
<dbReference type="EMBL" id="QRBB01000001">
    <property type="protein sequence ID" value="RDS76288.1"/>
    <property type="molecule type" value="Genomic_DNA"/>
</dbReference>
<comment type="catalytic activity">
    <reaction evidence="2">
        <text>2 GTP = 3',3'-c-di-GMP + 2 diphosphate</text>
        <dbReference type="Rhea" id="RHEA:24898"/>
        <dbReference type="ChEBI" id="CHEBI:33019"/>
        <dbReference type="ChEBI" id="CHEBI:37565"/>
        <dbReference type="ChEBI" id="CHEBI:58805"/>
        <dbReference type="EC" id="2.7.7.65"/>
    </reaction>
</comment>
<dbReference type="SUPFAM" id="SSF55073">
    <property type="entry name" value="Nucleotide cyclase"/>
    <property type="match status" value="1"/>
</dbReference>
<feature type="transmembrane region" description="Helical" evidence="3">
    <location>
        <begin position="21"/>
        <end position="38"/>
    </location>
</feature>
<organism evidence="5 6">
    <name type="scientific">Alteriqipengyuania lutimaris</name>
    <dbReference type="NCBI Taxonomy" id="1538146"/>
    <lineage>
        <taxon>Bacteria</taxon>
        <taxon>Pseudomonadati</taxon>
        <taxon>Pseudomonadota</taxon>
        <taxon>Alphaproteobacteria</taxon>
        <taxon>Sphingomonadales</taxon>
        <taxon>Erythrobacteraceae</taxon>
        <taxon>Alteriqipengyuania</taxon>
    </lineage>
</organism>
<dbReference type="SMART" id="SM00267">
    <property type="entry name" value="GGDEF"/>
    <property type="match status" value="1"/>
</dbReference>
<dbReference type="PANTHER" id="PTHR45138:SF9">
    <property type="entry name" value="DIGUANYLATE CYCLASE DGCM-RELATED"/>
    <property type="match status" value="1"/>
</dbReference>
<dbReference type="InterPro" id="IPR000160">
    <property type="entry name" value="GGDEF_dom"/>
</dbReference>
<dbReference type="Gene3D" id="3.30.450.40">
    <property type="match status" value="1"/>
</dbReference>
<gene>
    <name evidence="5" type="ORF">DL238_00760</name>
</gene>
<keyword evidence="3" id="KW-0812">Transmembrane</keyword>
<dbReference type="GO" id="GO:0005886">
    <property type="term" value="C:plasma membrane"/>
    <property type="evidence" value="ECO:0007669"/>
    <property type="project" value="TreeGrafter"/>
</dbReference>
<dbReference type="GO" id="GO:0052621">
    <property type="term" value="F:diguanylate cyclase activity"/>
    <property type="evidence" value="ECO:0007669"/>
    <property type="project" value="UniProtKB-EC"/>
</dbReference>
<reference evidence="5 6" key="1">
    <citation type="submission" date="2018-07" db="EMBL/GenBank/DDBJ databases">
        <title>Erythrobacter nanhaiensis sp. nov., a novel member of the genus Erythrobacter isolated from the South China Sea.</title>
        <authorList>
            <person name="Chen X."/>
            <person name="Liu J."/>
        </authorList>
    </citation>
    <scope>NUCLEOTIDE SEQUENCE [LARGE SCALE GENOMIC DNA]</scope>
    <source>
        <strain evidence="5 6">S-5</strain>
    </source>
</reference>
<evidence type="ECO:0000256" key="3">
    <source>
        <dbReference type="SAM" id="Phobius"/>
    </source>
</evidence>
<dbReference type="OrthoDB" id="9812260at2"/>
<dbReference type="SMART" id="SM00065">
    <property type="entry name" value="GAF"/>
    <property type="match status" value="1"/>
</dbReference>
<keyword evidence="3" id="KW-1133">Transmembrane helix</keyword>
<dbReference type="FunFam" id="3.30.70.270:FF:000001">
    <property type="entry name" value="Diguanylate cyclase domain protein"/>
    <property type="match status" value="1"/>
</dbReference>
<comment type="caution">
    <text evidence="5">The sequence shown here is derived from an EMBL/GenBank/DDBJ whole genome shotgun (WGS) entry which is preliminary data.</text>
</comment>
<dbReference type="InterPro" id="IPR029016">
    <property type="entry name" value="GAF-like_dom_sf"/>
</dbReference>
<dbReference type="Pfam" id="PF00990">
    <property type="entry name" value="GGDEF"/>
    <property type="match status" value="1"/>
</dbReference>
<evidence type="ECO:0000256" key="1">
    <source>
        <dbReference type="ARBA" id="ARBA00012528"/>
    </source>
</evidence>
<dbReference type="InterPro" id="IPR050469">
    <property type="entry name" value="Diguanylate_Cyclase"/>
</dbReference>
<dbReference type="InterPro" id="IPR043128">
    <property type="entry name" value="Rev_trsase/Diguanyl_cyclase"/>
</dbReference>
<dbReference type="InterPro" id="IPR003018">
    <property type="entry name" value="GAF"/>
</dbReference>
<feature type="transmembrane region" description="Helical" evidence="3">
    <location>
        <begin position="44"/>
        <end position="65"/>
    </location>
</feature>
<dbReference type="GO" id="GO:0043709">
    <property type="term" value="P:cell adhesion involved in single-species biofilm formation"/>
    <property type="evidence" value="ECO:0007669"/>
    <property type="project" value="TreeGrafter"/>
</dbReference>
<evidence type="ECO:0000313" key="5">
    <source>
        <dbReference type="EMBL" id="RDS76288.1"/>
    </source>
</evidence>
<evidence type="ECO:0000256" key="2">
    <source>
        <dbReference type="ARBA" id="ARBA00034247"/>
    </source>
</evidence>
<accession>A0A395LH90</accession>
<keyword evidence="3" id="KW-0472">Membrane</keyword>
<dbReference type="SUPFAM" id="SSF55781">
    <property type="entry name" value="GAF domain-like"/>
    <property type="match status" value="1"/>
</dbReference>
<dbReference type="Proteomes" id="UP000254101">
    <property type="component" value="Unassembled WGS sequence"/>
</dbReference>
<dbReference type="EC" id="2.7.7.65" evidence="1"/>
<dbReference type="RefSeq" id="WP_115490523.1">
    <property type="nucleotide sequence ID" value="NZ_JACHWW010000001.1"/>
</dbReference>